<feature type="compositionally biased region" description="Acidic residues" evidence="12">
    <location>
        <begin position="293"/>
        <end position="305"/>
    </location>
</feature>
<organism evidence="14 15">
    <name type="scientific">Microthyrium microscopicum</name>
    <dbReference type="NCBI Taxonomy" id="703497"/>
    <lineage>
        <taxon>Eukaryota</taxon>
        <taxon>Fungi</taxon>
        <taxon>Dikarya</taxon>
        <taxon>Ascomycota</taxon>
        <taxon>Pezizomycotina</taxon>
        <taxon>Dothideomycetes</taxon>
        <taxon>Dothideomycetes incertae sedis</taxon>
        <taxon>Microthyriales</taxon>
        <taxon>Microthyriaceae</taxon>
        <taxon>Microthyrium</taxon>
    </lineage>
</organism>
<evidence type="ECO:0000256" key="6">
    <source>
        <dbReference type="ARBA" id="ARBA00022490"/>
    </source>
</evidence>
<dbReference type="GO" id="GO:1990189">
    <property type="term" value="F:protein N-terminal-serine acetyltransferase activity"/>
    <property type="evidence" value="ECO:0007669"/>
    <property type="project" value="UniProtKB-EC"/>
</dbReference>
<feature type="region of interest" description="Disordered" evidence="12">
    <location>
        <begin position="1"/>
        <end position="25"/>
    </location>
</feature>
<keyword evidence="15" id="KW-1185">Reference proteome</keyword>
<dbReference type="AlphaFoldDB" id="A0A6A6UH17"/>
<evidence type="ECO:0000313" key="14">
    <source>
        <dbReference type="EMBL" id="KAF2671565.1"/>
    </source>
</evidence>
<dbReference type="PANTHER" id="PTHR20531">
    <property type="entry name" value="N-ALPHA-ACETYLTRANSFERASE 40"/>
    <property type="match status" value="1"/>
</dbReference>
<evidence type="ECO:0000256" key="3">
    <source>
        <dbReference type="ARBA" id="ARBA00008870"/>
    </source>
</evidence>
<sequence>MPTETRAAKRSKTSNAPAQASVGPGDLQTRLRELNTLSTTEFQQEHIPKHLLTYNSTKLPSGSITLEYCSASELSKQDLDKCFQLLVQTSREDYEDSSRGWHPEHKRAEMLDMNMRYLIVRSSPSKQQQQQQQQTPMTASTPIAASRVSQVDGSHTTTSTPASTSSRTSTDTITTTNPALDTFGFLSFQLDDDWTLSGYRVPILYLYEIHLGRSLRGTGLGKYLMNLARHIAAATSMAKVELSVFRSNMHAEDFYRGLGYVTDETSPRMVKKGRKRMKPDWLVLSLPIKTEPSSEESDDEGPGPA</sequence>
<evidence type="ECO:0000256" key="9">
    <source>
        <dbReference type="ARBA" id="ARBA00023315"/>
    </source>
</evidence>
<dbReference type="GO" id="GO:0043998">
    <property type="term" value="F:histone H2A acetyltransferase activity"/>
    <property type="evidence" value="ECO:0007669"/>
    <property type="project" value="InterPro"/>
</dbReference>
<dbReference type="Proteomes" id="UP000799302">
    <property type="component" value="Unassembled WGS sequence"/>
</dbReference>
<evidence type="ECO:0000313" key="15">
    <source>
        <dbReference type="Proteomes" id="UP000799302"/>
    </source>
</evidence>
<feature type="region of interest" description="Disordered" evidence="12">
    <location>
        <begin position="286"/>
        <end position="305"/>
    </location>
</feature>
<proteinExistence type="inferred from homology"/>
<evidence type="ECO:0000256" key="7">
    <source>
        <dbReference type="ARBA" id="ARBA00022679"/>
    </source>
</evidence>
<keyword evidence="9" id="KW-0012">Acyltransferase</keyword>
<dbReference type="InterPro" id="IPR016181">
    <property type="entry name" value="Acyl_CoA_acyltransferase"/>
</dbReference>
<evidence type="ECO:0000256" key="5">
    <source>
        <dbReference type="ARBA" id="ARBA00015043"/>
    </source>
</evidence>
<evidence type="ECO:0000256" key="1">
    <source>
        <dbReference type="ARBA" id="ARBA00004123"/>
    </source>
</evidence>
<dbReference type="Pfam" id="PF00583">
    <property type="entry name" value="Acetyltransf_1"/>
    <property type="match status" value="1"/>
</dbReference>
<keyword evidence="7" id="KW-0808">Transferase</keyword>
<dbReference type="OrthoDB" id="424551at2759"/>
<evidence type="ECO:0000256" key="12">
    <source>
        <dbReference type="SAM" id="MobiDB-lite"/>
    </source>
</evidence>
<dbReference type="EC" id="2.3.1.257" evidence="4"/>
<comment type="similarity">
    <text evidence="3">Belongs to the acetyltransferase family. NAA40 subfamily.</text>
</comment>
<dbReference type="PANTHER" id="PTHR20531:SF1">
    <property type="entry name" value="N-ALPHA-ACETYLTRANSFERASE 40"/>
    <property type="match status" value="1"/>
</dbReference>
<dbReference type="SUPFAM" id="SSF55729">
    <property type="entry name" value="Acyl-CoA N-acyltransferases (Nat)"/>
    <property type="match status" value="1"/>
</dbReference>
<keyword evidence="8" id="KW-0539">Nucleus</keyword>
<feature type="compositionally biased region" description="Polar residues" evidence="12">
    <location>
        <begin position="135"/>
        <end position="153"/>
    </location>
</feature>
<dbReference type="Gene3D" id="3.40.630.30">
    <property type="match status" value="1"/>
</dbReference>
<feature type="compositionally biased region" description="Low complexity" evidence="12">
    <location>
        <begin position="154"/>
        <end position="173"/>
    </location>
</feature>
<dbReference type="InterPro" id="IPR000182">
    <property type="entry name" value="GNAT_dom"/>
</dbReference>
<gene>
    <name evidence="14" type="ORF">BT63DRAFT_173449</name>
</gene>
<comment type="catalytic activity">
    <reaction evidence="11">
        <text>N-terminal L-seryl-[histone H4] + acetyl-CoA = N-terminal N(alpha)-acetyl-L-seryl-[histone H4] + CoA + H(+)</text>
        <dbReference type="Rhea" id="RHEA:50596"/>
        <dbReference type="Rhea" id="RHEA-COMP:12740"/>
        <dbReference type="Rhea" id="RHEA-COMP:12743"/>
        <dbReference type="ChEBI" id="CHEBI:15378"/>
        <dbReference type="ChEBI" id="CHEBI:57287"/>
        <dbReference type="ChEBI" id="CHEBI:57288"/>
        <dbReference type="ChEBI" id="CHEBI:64738"/>
        <dbReference type="ChEBI" id="CHEBI:83690"/>
        <dbReference type="EC" id="2.3.1.257"/>
    </reaction>
</comment>
<evidence type="ECO:0000256" key="8">
    <source>
        <dbReference type="ARBA" id="ARBA00023242"/>
    </source>
</evidence>
<dbReference type="GO" id="GO:0005737">
    <property type="term" value="C:cytoplasm"/>
    <property type="evidence" value="ECO:0007669"/>
    <property type="project" value="UniProtKB-SubCell"/>
</dbReference>
<evidence type="ECO:0000256" key="4">
    <source>
        <dbReference type="ARBA" id="ARBA00012950"/>
    </source>
</evidence>
<comment type="catalytic activity">
    <reaction evidence="10">
        <text>N-terminal L-seryl-[histone H2A] + acetyl-CoA = N-terminal N(alpha)-acetyl-L-seryl-[histone H2A] + CoA + H(+)</text>
        <dbReference type="Rhea" id="RHEA:50600"/>
        <dbReference type="Rhea" id="RHEA-COMP:12742"/>
        <dbReference type="Rhea" id="RHEA-COMP:12744"/>
        <dbReference type="ChEBI" id="CHEBI:15378"/>
        <dbReference type="ChEBI" id="CHEBI:57287"/>
        <dbReference type="ChEBI" id="CHEBI:57288"/>
        <dbReference type="ChEBI" id="CHEBI:64738"/>
        <dbReference type="ChEBI" id="CHEBI:83690"/>
        <dbReference type="EC" id="2.3.1.257"/>
    </reaction>
</comment>
<name>A0A6A6UH17_9PEZI</name>
<dbReference type="GO" id="GO:0010485">
    <property type="term" value="F:histone H4 acetyltransferase activity"/>
    <property type="evidence" value="ECO:0007669"/>
    <property type="project" value="InterPro"/>
</dbReference>
<feature type="region of interest" description="Disordered" evidence="12">
    <location>
        <begin position="122"/>
        <end position="173"/>
    </location>
</feature>
<evidence type="ECO:0000256" key="2">
    <source>
        <dbReference type="ARBA" id="ARBA00004496"/>
    </source>
</evidence>
<dbReference type="PROSITE" id="PS51186">
    <property type="entry name" value="GNAT"/>
    <property type="match status" value="1"/>
</dbReference>
<dbReference type="InterPro" id="IPR039949">
    <property type="entry name" value="NAA40"/>
</dbReference>
<comment type="subcellular location">
    <subcellularLocation>
        <location evidence="2">Cytoplasm</location>
    </subcellularLocation>
    <subcellularLocation>
        <location evidence="1">Nucleus</location>
    </subcellularLocation>
</comment>
<accession>A0A6A6UH17</accession>
<evidence type="ECO:0000256" key="11">
    <source>
        <dbReference type="ARBA" id="ARBA00049524"/>
    </source>
</evidence>
<protein>
    <recommendedName>
        <fullName evidence="5">N-alpha-acetyltransferase 40</fullName>
        <ecNumber evidence="4">2.3.1.257</ecNumber>
    </recommendedName>
</protein>
<dbReference type="EMBL" id="MU004232">
    <property type="protein sequence ID" value="KAF2671565.1"/>
    <property type="molecule type" value="Genomic_DNA"/>
</dbReference>
<keyword evidence="6" id="KW-0963">Cytoplasm</keyword>
<evidence type="ECO:0000259" key="13">
    <source>
        <dbReference type="PROSITE" id="PS51186"/>
    </source>
</evidence>
<evidence type="ECO:0000256" key="10">
    <source>
        <dbReference type="ARBA" id="ARBA00047821"/>
    </source>
</evidence>
<feature type="domain" description="N-acetyltransferase" evidence="13">
    <location>
        <begin position="184"/>
        <end position="289"/>
    </location>
</feature>
<reference evidence="14" key="1">
    <citation type="journal article" date="2020" name="Stud. Mycol.">
        <title>101 Dothideomycetes genomes: a test case for predicting lifestyles and emergence of pathogens.</title>
        <authorList>
            <person name="Haridas S."/>
            <person name="Albert R."/>
            <person name="Binder M."/>
            <person name="Bloem J."/>
            <person name="Labutti K."/>
            <person name="Salamov A."/>
            <person name="Andreopoulos B."/>
            <person name="Baker S."/>
            <person name="Barry K."/>
            <person name="Bills G."/>
            <person name="Bluhm B."/>
            <person name="Cannon C."/>
            <person name="Castanera R."/>
            <person name="Culley D."/>
            <person name="Daum C."/>
            <person name="Ezra D."/>
            <person name="Gonzalez J."/>
            <person name="Henrissat B."/>
            <person name="Kuo A."/>
            <person name="Liang C."/>
            <person name="Lipzen A."/>
            <person name="Lutzoni F."/>
            <person name="Magnuson J."/>
            <person name="Mondo S."/>
            <person name="Nolan M."/>
            <person name="Ohm R."/>
            <person name="Pangilinan J."/>
            <person name="Park H.-J."/>
            <person name="Ramirez L."/>
            <person name="Alfaro M."/>
            <person name="Sun H."/>
            <person name="Tritt A."/>
            <person name="Yoshinaga Y."/>
            <person name="Zwiers L.-H."/>
            <person name="Turgeon B."/>
            <person name="Goodwin S."/>
            <person name="Spatafora J."/>
            <person name="Crous P."/>
            <person name="Grigoriev I."/>
        </authorList>
    </citation>
    <scope>NUCLEOTIDE SEQUENCE</scope>
    <source>
        <strain evidence="14">CBS 115976</strain>
    </source>
</reference>
<dbReference type="GO" id="GO:0005634">
    <property type="term" value="C:nucleus"/>
    <property type="evidence" value="ECO:0007669"/>
    <property type="project" value="UniProtKB-SubCell"/>
</dbReference>